<evidence type="ECO:0000259" key="2">
    <source>
        <dbReference type="PROSITE" id="PS50030"/>
    </source>
</evidence>
<feature type="domain" description="UBA" evidence="2">
    <location>
        <begin position="1"/>
        <end position="40"/>
    </location>
</feature>
<feature type="region of interest" description="Disordered" evidence="1">
    <location>
        <begin position="588"/>
        <end position="616"/>
    </location>
</feature>
<dbReference type="SUPFAM" id="SSF46934">
    <property type="entry name" value="UBA-like"/>
    <property type="match status" value="1"/>
</dbReference>
<sequence length="616" mass="70745">MSDEKIKQLQEMGFSQEQAANALKVSNNVLEVAIAHLFGEPVEQPQENKENTQLVPYNENDTVQISNPLDIPKFPSYRETPTSSNGGWSEIQDEELIENYEDEDDNDNDDDLVDQWTNNSKQASSETIFDYPQAFTRSTEMPPCVLPKVTGTLQSCLISLIVTLSQIGELRNVFFSKEFDYGFDENWYTPTTELTVETPEKFKDNSFYRFVVEIQRIFGFLSPKVSNRSFISGENLFKSLPEDFAIDDDDWEDVIKKVHRYIALGSESILDKDLTSVFLSQVESNGEETTDLSILQIEYEARNSNLQASLNSLIWNSELNPVFTKLGSLLTIQMFGGDEDDDDDGRCQARSFEIPEYFYPGIFTSTYQEIIAKMNQKKLNATKERSSTTTKLLGFSSFEGKKIKKILQNSIDYLATTDSKEAHDDLKRLSEKVQNESLALNDRLKFVNQEYLKMDVKNPDNILEIIEKEGLPPPEKYYLTSVIISDSEYIYKAKHLTTTDFENEDWLYIVIDSDHNNKVSEYRTETMSFEALQLFILEETKLNRRQLILHYVAESSLQDSAKVPEKLVEFFDKDNQLLAEEVHEFNKNNKENDAEVSNDSSVDESFLVSHSETQSL</sequence>
<dbReference type="Proteomes" id="UP000536275">
    <property type="component" value="Unassembled WGS sequence"/>
</dbReference>
<dbReference type="InterPro" id="IPR055335">
    <property type="entry name" value="Ucp6/RUP1"/>
</dbReference>
<evidence type="ECO:0000313" key="4">
    <source>
        <dbReference type="Proteomes" id="UP000536275"/>
    </source>
</evidence>
<protein>
    <submittedName>
        <fullName evidence="3">UBA/TS-N domain family protein</fullName>
    </submittedName>
</protein>
<gene>
    <name evidence="3" type="ORF">FOB64_002341</name>
</gene>
<comment type="caution">
    <text evidence="3">The sequence shown here is derived from an EMBL/GenBank/DDBJ whole genome shotgun (WGS) entry which is preliminary data.</text>
</comment>
<name>A0A8H6F4H3_CANAX</name>
<dbReference type="GO" id="GO:0005634">
    <property type="term" value="C:nucleus"/>
    <property type="evidence" value="ECO:0007669"/>
    <property type="project" value="TreeGrafter"/>
</dbReference>
<dbReference type="SMART" id="SM00165">
    <property type="entry name" value="UBA"/>
    <property type="match status" value="1"/>
</dbReference>
<proteinExistence type="predicted"/>
<dbReference type="InterPro" id="IPR009060">
    <property type="entry name" value="UBA-like_sf"/>
</dbReference>
<reference evidence="3 4" key="1">
    <citation type="submission" date="2020-03" db="EMBL/GenBank/DDBJ databases">
        <title>FDA dAtabase for Regulatory Grade micrObial Sequences (FDA-ARGOS): Supporting development and validation of Infectious Disease Dx tests.</title>
        <authorList>
            <person name="Campos J."/>
            <person name="Goldberg B."/>
            <person name="Tallon L."/>
            <person name="Sadzewicz L."/>
            <person name="Vavikolanu K."/>
            <person name="Mehta A."/>
            <person name="Aluvathingal J."/>
            <person name="Nadendla S."/>
            <person name="Nandy P."/>
            <person name="Geyer C."/>
            <person name="Yan Y."/>
            <person name="Sichtig H."/>
        </authorList>
    </citation>
    <scope>NUCLEOTIDE SEQUENCE [LARGE SCALE GENOMIC DNA]</scope>
    <source>
        <strain evidence="3 4">FDAARGOS_656</strain>
    </source>
</reference>
<dbReference type="GO" id="GO:0005829">
    <property type="term" value="C:cytosol"/>
    <property type="evidence" value="ECO:0007669"/>
    <property type="project" value="TreeGrafter"/>
</dbReference>
<dbReference type="AlphaFoldDB" id="A0A8H6F4H3"/>
<organism evidence="3 4">
    <name type="scientific">Candida albicans</name>
    <name type="common">Yeast</name>
    <dbReference type="NCBI Taxonomy" id="5476"/>
    <lineage>
        <taxon>Eukaryota</taxon>
        <taxon>Fungi</taxon>
        <taxon>Dikarya</taxon>
        <taxon>Ascomycota</taxon>
        <taxon>Saccharomycotina</taxon>
        <taxon>Pichiomycetes</taxon>
        <taxon>Debaryomycetaceae</taxon>
        <taxon>Candida/Lodderomyces clade</taxon>
        <taxon>Candida</taxon>
    </lineage>
</organism>
<evidence type="ECO:0000313" key="3">
    <source>
        <dbReference type="EMBL" id="KAF6070259.1"/>
    </source>
</evidence>
<dbReference type="PROSITE" id="PS50030">
    <property type="entry name" value="UBA"/>
    <property type="match status" value="1"/>
</dbReference>
<dbReference type="PANTHER" id="PTHR39597:SF1">
    <property type="entry name" value="UBA DOMAIN-CONTAINING PROTEIN RUP1"/>
    <property type="match status" value="1"/>
</dbReference>
<evidence type="ECO:0000256" key="1">
    <source>
        <dbReference type="SAM" id="MobiDB-lite"/>
    </source>
</evidence>
<accession>A0A8H6F4H3</accession>
<feature type="compositionally biased region" description="Polar residues" evidence="1">
    <location>
        <begin position="58"/>
        <end position="67"/>
    </location>
</feature>
<dbReference type="EMBL" id="JABWAD010000027">
    <property type="protein sequence ID" value="KAF6070259.1"/>
    <property type="molecule type" value="Genomic_DNA"/>
</dbReference>
<dbReference type="CDD" id="cd14270">
    <property type="entry name" value="UBA"/>
    <property type="match status" value="1"/>
</dbReference>
<dbReference type="InterPro" id="IPR015940">
    <property type="entry name" value="UBA"/>
</dbReference>
<feature type="region of interest" description="Disordered" evidence="1">
    <location>
        <begin position="58"/>
        <end position="92"/>
    </location>
</feature>
<dbReference type="GO" id="GO:0016579">
    <property type="term" value="P:protein deubiquitination"/>
    <property type="evidence" value="ECO:0007669"/>
    <property type="project" value="TreeGrafter"/>
</dbReference>
<dbReference type="Gene3D" id="1.10.8.10">
    <property type="entry name" value="DNA helicase RuvA subunit, C-terminal domain"/>
    <property type="match status" value="1"/>
</dbReference>
<dbReference type="PANTHER" id="PTHR39597">
    <property type="entry name" value="UBA DOMAIN-CONTAINING PROTEIN RUP1"/>
    <property type="match status" value="1"/>
</dbReference>